<gene>
    <name evidence="1" type="ORF">GCM10009676_28950</name>
</gene>
<dbReference type="EMBL" id="BAAALN010000007">
    <property type="protein sequence ID" value="GAA1241942.1"/>
    <property type="molecule type" value="Genomic_DNA"/>
</dbReference>
<comment type="caution">
    <text evidence="1">The sequence shown here is derived from an EMBL/GenBank/DDBJ whole genome shotgun (WGS) entry which is preliminary data.</text>
</comment>
<dbReference type="Proteomes" id="UP001500653">
    <property type="component" value="Unassembled WGS sequence"/>
</dbReference>
<sequence length="50" mass="4944">MTAGLRARVGLAPLTVVGLAMLGAPRAIAHDLGPVAAVLNGLLVFVPLAV</sequence>
<keyword evidence="2" id="KW-1185">Reference proteome</keyword>
<protein>
    <submittedName>
        <fullName evidence="1">Uncharacterized protein</fullName>
    </submittedName>
</protein>
<name>A0ABN1W9M3_9PSEU</name>
<accession>A0ABN1W9M3</accession>
<evidence type="ECO:0000313" key="1">
    <source>
        <dbReference type="EMBL" id="GAA1241942.1"/>
    </source>
</evidence>
<evidence type="ECO:0000313" key="2">
    <source>
        <dbReference type="Proteomes" id="UP001500653"/>
    </source>
</evidence>
<dbReference type="RefSeq" id="WP_253864454.1">
    <property type="nucleotide sequence ID" value="NZ_BAAALN010000007.1"/>
</dbReference>
<organism evidence="1 2">
    <name type="scientific">Prauserella halophila</name>
    <dbReference type="NCBI Taxonomy" id="185641"/>
    <lineage>
        <taxon>Bacteria</taxon>
        <taxon>Bacillati</taxon>
        <taxon>Actinomycetota</taxon>
        <taxon>Actinomycetes</taxon>
        <taxon>Pseudonocardiales</taxon>
        <taxon>Pseudonocardiaceae</taxon>
        <taxon>Prauserella</taxon>
    </lineage>
</organism>
<proteinExistence type="predicted"/>
<reference evidence="1 2" key="1">
    <citation type="journal article" date="2019" name="Int. J. Syst. Evol. Microbiol.">
        <title>The Global Catalogue of Microorganisms (GCM) 10K type strain sequencing project: providing services to taxonomists for standard genome sequencing and annotation.</title>
        <authorList>
            <consortium name="The Broad Institute Genomics Platform"/>
            <consortium name="The Broad Institute Genome Sequencing Center for Infectious Disease"/>
            <person name="Wu L."/>
            <person name="Ma J."/>
        </authorList>
    </citation>
    <scope>NUCLEOTIDE SEQUENCE [LARGE SCALE GENOMIC DNA]</scope>
    <source>
        <strain evidence="1 2">JCM 13023</strain>
    </source>
</reference>